<comment type="caution">
    <text evidence="5">The sequence shown here is derived from an EMBL/GenBank/DDBJ whole genome shotgun (WGS) entry which is preliminary data.</text>
</comment>
<dbReference type="SMART" id="SM00499">
    <property type="entry name" value="AAI"/>
    <property type="match status" value="1"/>
</dbReference>
<evidence type="ECO:0000256" key="1">
    <source>
        <dbReference type="ARBA" id="ARBA00009748"/>
    </source>
</evidence>
<keyword evidence="3" id="KW-0732">Signal</keyword>
<dbReference type="CDD" id="cd01960">
    <property type="entry name" value="nsLTP1"/>
    <property type="match status" value="1"/>
</dbReference>
<dbReference type="SUPFAM" id="SSF47699">
    <property type="entry name" value="Bifunctional inhibitor/lipid-transfer protein/seed storage 2S albumin"/>
    <property type="match status" value="1"/>
</dbReference>
<dbReference type="PANTHER" id="PTHR33076">
    <property type="entry name" value="NON-SPECIFIC LIPID-TRANSFER PROTEIN 2-RELATED"/>
    <property type="match status" value="1"/>
</dbReference>
<dbReference type="OrthoDB" id="1862539at2759"/>
<protein>
    <recommendedName>
        <fullName evidence="2">Non-specific lipid-transfer protein</fullName>
    </recommendedName>
</protein>
<keyword evidence="2" id="KW-0446">Lipid-binding</keyword>
<evidence type="ECO:0000313" key="5">
    <source>
        <dbReference type="EMBL" id="RVX09905.1"/>
    </source>
</evidence>
<feature type="domain" description="Bifunctional inhibitor/plant lipid transfer protein/seed storage helical" evidence="4">
    <location>
        <begin position="24"/>
        <end position="110"/>
    </location>
</feature>
<dbReference type="GO" id="GO:0008289">
    <property type="term" value="F:lipid binding"/>
    <property type="evidence" value="ECO:0007669"/>
    <property type="project" value="UniProtKB-KW"/>
</dbReference>
<dbReference type="InterPro" id="IPR000528">
    <property type="entry name" value="Plant_nsLTP"/>
</dbReference>
<dbReference type="Gramene" id="Vitis15g01279.t01">
    <property type="protein sequence ID" value="Vitis15g01279.t01.CDS"/>
    <property type="gene ID" value="Vitis15g01279"/>
</dbReference>
<evidence type="ECO:0000259" key="4">
    <source>
        <dbReference type="SMART" id="SM00499"/>
    </source>
</evidence>
<dbReference type="PRINTS" id="PR00382">
    <property type="entry name" value="LIPIDTRNSFER"/>
</dbReference>
<dbReference type="InterPro" id="IPR016140">
    <property type="entry name" value="Bifunc_inhib/LTP/seed_store"/>
</dbReference>
<evidence type="ECO:0000313" key="6">
    <source>
        <dbReference type="Proteomes" id="UP000288805"/>
    </source>
</evidence>
<sequence>MSRVLGSLIIVLLVWSSAMAEPSCPRVIREVAPCLSFFQDDGPAKPSKRCCEGVTEVNGMAKTKKDRVAICECLKQTLNYIDYDPKRIPLLGKQCGLTIDLPPTGQNTNCSQ</sequence>
<proteinExistence type="inferred from homology"/>
<organism evidence="5 6">
    <name type="scientific">Vitis vinifera</name>
    <name type="common">Grape</name>
    <dbReference type="NCBI Taxonomy" id="29760"/>
    <lineage>
        <taxon>Eukaryota</taxon>
        <taxon>Viridiplantae</taxon>
        <taxon>Streptophyta</taxon>
        <taxon>Embryophyta</taxon>
        <taxon>Tracheophyta</taxon>
        <taxon>Spermatophyta</taxon>
        <taxon>Magnoliopsida</taxon>
        <taxon>eudicotyledons</taxon>
        <taxon>Gunneridae</taxon>
        <taxon>Pentapetalae</taxon>
        <taxon>rosids</taxon>
        <taxon>Vitales</taxon>
        <taxon>Vitaceae</taxon>
        <taxon>Viteae</taxon>
        <taxon>Vitis</taxon>
    </lineage>
</organism>
<keyword evidence="2" id="KW-0813">Transport</keyword>
<dbReference type="Gene3D" id="1.10.110.10">
    <property type="entry name" value="Plant lipid-transfer and hydrophobic proteins"/>
    <property type="match status" value="1"/>
</dbReference>
<feature type="chain" id="PRO_5019411766" description="Non-specific lipid-transfer protein" evidence="3">
    <location>
        <begin position="21"/>
        <end position="112"/>
    </location>
</feature>
<evidence type="ECO:0000256" key="2">
    <source>
        <dbReference type="RuleBase" id="RU000628"/>
    </source>
</evidence>
<dbReference type="EMBL" id="QGNW01000036">
    <property type="protein sequence ID" value="RVX09905.1"/>
    <property type="molecule type" value="Genomic_DNA"/>
</dbReference>
<accession>A0A438JLT8</accession>
<dbReference type="Pfam" id="PF00234">
    <property type="entry name" value="Tryp_alpha_amyl"/>
    <property type="match status" value="1"/>
</dbReference>
<gene>
    <name evidence="5" type="primary">NLTP6</name>
    <name evidence="5" type="ORF">CK203_013024</name>
</gene>
<dbReference type="GO" id="GO:0006869">
    <property type="term" value="P:lipid transport"/>
    <property type="evidence" value="ECO:0007669"/>
    <property type="project" value="InterPro"/>
</dbReference>
<feature type="signal peptide" evidence="3">
    <location>
        <begin position="1"/>
        <end position="20"/>
    </location>
</feature>
<name>A0A438JLT8_VITVI</name>
<evidence type="ECO:0000256" key="3">
    <source>
        <dbReference type="SAM" id="SignalP"/>
    </source>
</evidence>
<dbReference type="Proteomes" id="UP000288805">
    <property type="component" value="Unassembled WGS sequence"/>
</dbReference>
<comment type="similarity">
    <text evidence="1 2">Belongs to the plant LTP family.</text>
</comment>
<dbReference type="InterPro" id="IPR036312">
    <property type="entry name" value="Bifun_inhib/LTP/seed_sf"/>
</dbReference>
<comment type="function">
    <text evidence="2">Plant non-specific lipid-transfer proteins transfer phospholipids as well as galactolipids across membranes. May play a role in wax or cutin deposition in the cell walls of expanding epidermal cells and certain secretory tissues.</text>
</comment>
<dbReference type="AlphaFoldDB" id="A0A438JLT8"/>
<reference evidence="5 6" key="1">
    <citation type="journal article" date="2018" name="PLoS Genet.">
        <title>Population sequencing reveals clonal diversity and ancestral inbreeding in the grapevine cultivar Chardonnay.</title>
        <authorList>
            <person name="Roach M.J."/>
            <person name="Johnson D.L."/>
            <person name="Bohlmann J."/>
            <person name="van Vuuren H.J."/>
            <person name="Jones S.J."/>
            <person name="Pretorius I.S."/>
            <person name="Schmidt S.A."/>
            <person name="Borneman A.R."/>
        </authorList>
    </citation>
    <scope>NUCLEOTIDE SEQUENCE [LARGE SCALE GENOMIC DNA]</scope>
    <source>
        <strain evidence="6">cv. Chardonnay</strain>
        <tissue evidence="5">Leaf</tissue>
    </source>
</reference>